<dbReference type="EMBL" id="FNIB01000003">
    <property type="protein sequence ID" value="SDN03533.1"/>
    <property type="molecule type" value="Genomic_DNA"/>
</dbReference>
<dbReference type="Proteomes" id="UP000199639">
    <property type="component" value="Unassembled WGS sequence"/>
</dbReference>
<feature type="region of interest" description="Disordered" evidence="1">
    <location>
        <begin position="127"/>
        <end position="161"/>
    </location>
</feature>
<dbReference type="STRING" id="1424659.SAMN05216368_103263"/>
<proteinExistence type="predicted"/>
<feature type="region of interest" description="Disordered" evidence="1">
    <location>
        <begin position="316"/>
        <end position="335"/>
    </location>
</feature>
<evidence type="ECO:0000256" key="1">
    <source>
        <dbReference type="SAM" id="MobiDB-lite"/>
    </source>
</evidence>
<feature type="compositionally biased region" description="Low complexity" evidence="1">
    <location>
        <begin position="128"/>
        <end position="141"/>
    </location>
</feature>
<dbReference type="AlphaFoldDB" id="A0A5E9FW87"/>
<feature type="compositionally biased region" description="Low complexity" evidence="1">
    <location>
        <begin position="316"/>
        <end position="326"/>
    </location>
</feature>
<reference evidence="2 3" key="1">
    <citation type="submission" date="2016-10" db="EMBL/GenBank/DDBJ databases">
        <authorList>
            <person name="Varghese N."/>
            <person name="Submissions S."/>
        </authorList>
    </citation>
    <scope>NUCLEOTIDE SEQUENCE [LARGE SCALE GENOMIC DNA]</scope>
    <source>
        <strain evidence="2 3">CGMCC 1.11215</strain>
    </source>
</reference>
<name>A0A5E9FW87_9MICO</name>
<gene>
    <name evidence="2" type="ORF">SAMN05216368_103263</name>
</gene>
<evidence type="ECO:0000313" key="3">
    <source>
        <dbReference type="Proteomes" id="UP000199639"/>
    </source>
</evidence>
<organism evidence="2 3">
    <name type="scientific">Cryobacterium flavum</name>
    <dbReference type="NCBI Taxonomy" id="1424659"/>
    <lineage>
        <taxon>Bacteria</taxon>
        <taxon>Bacillati</taxon>
        <taxon>Actinomycetota</taxon>
        <taxon>Actinomycetes</taxon>
        <taxon>Micrococcales</taxon>
        <taxon>Microbacteriaceae</taxon>
        <taxon>Cryobacterium</taxon>
    </lineage>
</organism>
<sequence length="335" mass="35798">MWSVEPKRFLLEGPTLRELQERVVAEHGANATIIAAERVTVGGIRGFFARQHYEITVEVLEPAERKKSAHAGLDISARLGIAALLDDADEAEFQLHPAQPSPQLSTTSDGFAKLMDELTFATGRDVVPDAAPEPVADAVPARGSAPAPSTARPALARPPVPAPLTRPGDLVLIVGLEEDPLTIARLMLRVAGAGELRIAGTLLEERIERVDDRRGAMLARAHGVDIGHSTFIAYGLEPASDALARAATLTAIGADQVWVVVDASRKPEDTIRWVNMVVTAIQVHAVAALGRQFTTSPATVDDLGLPVEWMDGRVAAAPTGRRAAPPHSRPTERER</sequence>
<accession>A0A5E9FW87</accession>
<evidence type="ECO:0000313" key="2">
    <source>
        <dbReference type="EMBL" id="SDN03533.1"/>
    </source>
</evidence>
<protein>
    <submittedName>
        <fullName evidence="2">Uncharacterized protein</fullName>
    </submittedName>
</protein>